<reference evidence="4 5" key="1">
    <citation type="journal article" date="2021" name="Sci. Rep.">
        <title>The distribution of antibiotic resistance genes in chicken gut microbiota commensals.</title>
        <authorList>
            <person name="Juricova H."/>
            <person name="Matiasovicova J."/>
            <person name="Kubasova T."/>
            <person name="Cejkova D."/>
            <person name="Rychlik I."/>
        </authorList>
    </citation>
    <scope>NUCLEOTIDE SEQUENCE [LARGE SCALE GENOMIC DNA]</scope>
    <source>
        <strain evidence="4 5">An770</strain>
    </source>
</reference>
<feature type="domain" description="HIRAN" evidence="3">
    <location>
        <begin position="179"/>
        <end position="276"/>
    </location>
</feature>
<accession>A0ABS2EJW0</accession>
<dbReference type="Proteomes" id="UP000775686">
    <property type="component" value="Unassembled WGS sequence"/>
</dbReference>
<dbReference type="InterPro" id="IPR014905">
    <property type="entry name" value="HIRAN"/>
</dbReference>
<dbReference type="Gene3D" id="3.30.70.2330">
    <property type="match status" value="1"/>
</dbReference>
<keyword evidence="5" id="KW-1185">Reference proteome</keyword>
<evidence type="ECO:0000256" key="2">
    <source>
        <dbReference type="ARBA" id="ARBA00022801"/>
    </source>
</evidence>
<evidence type="ECO:0000256" key="1">
    <source>
        <dbReference type="ARBA" id="ARBA00022723"/>
    </source>
</evidence>
<sequence>MATDTGDCTIFFYGSKEKLNELTFFMKEAWRVHCNSESYEVNRIDEYSWLGDYDEEWNVIHSLGQVNSLGYQLIPGFLKKVKEKFPELSIKGIVNHNWLICEGEEHMKITSESNSTEVNCEKWCLKELDLQDWESEEEQERAQAELEESWCSTEQEWQENLFNSEDLLRIDWYRLQSMLEQQMVVGTKYEDRPVNIAKLTDGEKVFLVREPENIYDANAIEVRSEIGSLGHIPAEISAKLSPLIDEKIIECEATVITTVSKLEYAEKVSGTKVLEKNREKLAKEPLLWIKIQIHKC</sequence>
<organism evidence="4 5">
    <name type="scientific">Drancourtella massiliensis</name>
    <dbReference type="NCBI Taxonomy" id="1632013"/>
    <lineage>
        <taxon>Bacteria</taxon>
        <taxon>Bacillati</taxon>
        <taxon>Bacillota</taxon>
        <taxon>Clostridia</taxon>
        <taxon>Eubacteriales</taxon>
        <taxon>Oscillospiraceae</taxon>
        <taxon>Drancourtella</taxon>
    </lineage>
</organism>
<name>A0ABS2EJW0_9FIRM</name>
<evidence type="ECO:0000313" key="4">
    <source>
        <dbReference type="EMBL" id="MBM6745344.1"/>
    </source>
</evidence>
<comment type="caution">
    <text evidence="4">The sequence shown here is derived from an EMBL/GenBank/DDBJ whole genome shotgun (WGS) entry which is preliminary data.</text>
</comment>
<dbReference type="RefSeq" id="WP_204864614.1">
    <property type="nucleotide sequence ID" value="NZ_JACJKH010000030.1"/>
</dbReference>
<dbReference type="Pfam" id="PF08797">
    <property type="entry name" value="HIRAN"/>
    <property type="match status" value="1"/>
</dbReference>
<protein>
    <submittedName>
        <fullName evidence="4">HIRAN domain-containing protein</fullName>
    </submittedName>
</protein>
<gene>
    <name evidence="4" type="ORF">H6A32_13720</name>
</gene>
<evidence type="ECO:0000259" key="3">
    <source>
        <dbReference type="SMART" id="SM00910"/>
    </source>
</evidence>
<keyword evidence="2" id="KW-0378">Hydrolase</keyword>
<dbReference type="EMBL" id="JACJKH010000030">
    <property type="protein sequence ID" value="MBM6745344.1"/>
    <property type="molecule type" value="Genomic_DNA"/>
</dbReference>
<evidence type="ECO:0000313" key="5">
    <source>
        <dbReference type="Proteomes" id="UP000775686"/>
    </source>
</evidence>
<keyword evidence="1" id="KW-0479">Metal-binding</keyword>
<dbReference type="SMART" id="SM00910">
    <property type="entry name" value="HIRAN"/>
    <property type="match status" value="1"/>
</dbReference>
<proteinExistence type="predicted"/>